<name>A0A1I3MCX2_9FLAO</name>
<dbReference type="InterPro" id="IPR027385">
    <property type="entry name" value="Beta-barrel_OMP"/>
</dbReference>
<dbReference type="RefSeq" id="WP_090838565.1">
    <property type="nucleotide sequence ID" value="NZ_FORM01000003.1"/>
</dbReference>
<feature type="domain" description="Outer membrane protein beta-barrel" evidence="3">
    <location>
        <begin position="8"/>
        <end position="196"/>
    </location>
</feature>
<sequence length="196" mass="20773">MKKLLFTAAIAVLGFTSVNAQEETTVGGFEKGDVFVSGSVGFGTENTGDLDSNVFNIAPKVGYFVSENIAAGLKVGYTSFSSDNDGTDLVDANEFAVGAFGRYYFSPANQFSLFTELGVDYTSGEDKLADAKYDGFDVAFAPGISYFVSKNFAIEASVGVLGYSTTKPDFSGAESTDSFNIGLDLSDINFGVVYKF</sequence>
<evidence type="ECO:0000256" key="2">
    <source>
        <dbReference type="SAM" id="SignalP"/>
    </source>
</evidence>
<evidence type="ECO:0000313" key="5">
    <source>
        <dbReference type="Proteomes" id="UP000199559"/>
    </source>
</evidence>
<dbReference type="InterPro" id="IPR011250">
    <property type="entry name" value="OMP/PagP_B-barrel"/>
</dbReference>
<dbReference type="Proteomes" id="UP000199559">
    <property type="component" value="Unassembled WGS sequence"/>
</dbReference>
<protein>
    <submittedName>
        <fullName evidence="4">Outer membrane protein</fullName>
    </submittedName>
</protein>
<reference evidence="5" key="1">
    <citation type="submission" date="2016-10" db="EMBL/GenBank/DDBJ databases">
        <authorList>
            <person name="Varghese N."/>
            <person name="Submissions S."/>
        </authorList>
    </citation>
    <scope>NUCLEOTIDE SEQUENCE [LARGE SCALE GENOMIC DNA]</scope>
    <source>
        <strain evidence="5">DSM 28881</strain>
    </source>
</reference>
<evidence type="ECO:0000259" key="3">
    <source>
        <dbReference type="Pfam" id="PF13505"/>
    </source>
</evidence>
<dbReference type="SUPFAM" id="SSF56925">
    <property type="entry name" value="OMPA-like"/>
    <property type="match status" value="1"/>
</dbReference>
<dbReference type="Gene3D" id="2.40.160.20">
    <property type="match status" value="1"/>
</dbReference>
<organism evidence="4 5">
    <name type="scientific">Olleya namhaensis</name>
    <dbReference type="NCBI Taxonomy" id="1144750"/>
    <lineage>
        <taxon>Bacteria</taxon>
        <taxon>Pseudomonadati</taxon>
        <taxon>Bacteroidota</taxon>
        <taxon>Flavobacteriia</taxon>
        <taxon>Flavobacteriales</taxon>
        <taxon>Flavobacteriaceae</taxon>
    </lineage>
</organism>
<feature type="signal peptide" evidence="2">
    <location>
        <begin position="1"/>
        <end position="20"/>
    </location>
</feature>
<dbReference type="AlphaFoldDB" id="A0A1I3MCX2"/>
<evidence type="ECO:0000313" key="4">
    <source>
        <dbReference type="EMBL" id="SFI94964.1"/>
    </source>
</evidence>
<accession>A0A1I3MCX2</accession>
<proteinExistence type="predicted"/>
<gene>
    <name evidence="4" type="ORF">SAMN05443431_103108</name>
</gene>
<keyword evidence="5" id="KW-1185">Reference proteome</keyword>
<dbReference type="EMBL" id="FORM01000003">
    <property type="protein sequence ID" value="SFI94964.1"/>
    <property type="molecule type" value="Genomic_DNA"/>
</dbReference>
<feature type="chain" id="PRO_5011761993" evidence="2">
    <location>
        <begin position="21"/>
        <end position="196"/>
    </location>
</feature>
<dbReference type="STRING" id="1144750.SAMN05443431_103108"/>
<dbReference type="Pfam" id="PF13505">
    <property type="entry name" value="OMP_b-brl"/>
    <property type="match status" value="1"/>
</dbReference>
<keyword evidence="1 2" id="KW-0732">Signal</keyword>
<evidence type="ECO:0000256" key="1">
    <source>
        <dbReference type="ARBA" id="ARBA00022729"/>
    </source>
</evidence>